<dbReference type="RefSeq" id="WP_002953619.1">
    <property type="nucleotide sequence ID" value="NZ_AOTD01000245.1"/>
</dbReference>
<protein>
    <submittedName>
        <fullName evidence="1">Uncharacterized protein</fullName>
    </submittedName>
</protein>
<dbReference type="AlphaFoldDB" id="M3JAM2"/>
<name>M3JAM2_9BACT</name>
<sequence length="65" mass="7254">MANIDCQAAFNQEMSVLSEISKTSKDIFEVLKTPQTPKPDTLEAKIDETNRLLKLLCMGILGKDK</sequence>
<dbReference type="EMBL" id="AOTD01000245">
    <property type="protein sequence ID" value="EMG29742.1"/>
    <property type="molecule type" value="Genomic_DNA"/>
</dbReference>
<gene>
    <name evidence="1" type="ORF">H740_10132</name>
</gene>
<reference evidence="1 2" key="1">
    <citation type="submission" date="2013-02" db="EMBL/GenBank/DDBJ databases">
        <title>Co-occurrence of anaerobic bacteria in colorectal carcinomas.</title>
        <authorList>
            <person name="Holt R.A."/>
            <person name="Warren R.L."/>
            <person name="Allen-Vercoe E."/>
            <person name="Pleasance S."/>
            <person name="Freeman D.J."/>
            <person name="Watson P."/>
            <person name="Moore R."/>
            <person name="Cochrane K."/>
        </authorList>
    </citation>
    <scope>NUCLEOTIDE SEQUENCE [LARGE SCALE GENOMIC DNA]</scope>
    <source>
        <strain evidence="1 2">CC57C</strain>
    </source>
</reference>
<dbReference type="Proteomes" id="UP000011782">
    <property type="component" value="Unassembled WGS sequence"/>
</dbReference>
<comment type="caution">
    <text evidence="1">The sequence shown here is derived from an EMBL/GenBank/DDBJ whole genome shotgun (WGS) entry which is preliminary data.</text>
</comment>
<proteinExistence type="predicted"/>
<evidence type="ECO:0000313" key="2">
    <source>
        <dbReference type="Proteomes" id="UP000011782"/>
    </source>
</evidence>
<organism evidence="1 2">
    <name type="scientific">Campylobacter showae CC57C</name>
    <dbReference type="NCBI Taxonomy" id="1073353"/>
    <lineage>
        <taxon>Bacteria</taxon>
        <taxon>Pseudomonadati</taxon>
        <taxon>Campylobacterota</taxon>
        <taxon>Epsilonproteobacteria</taxon>
        <taxon>Campylobacterales</taxon>
        <taxon>Campylobacteraceae</taxon>
        <taxon>Campylobacter</taxon>
    </lineage>
</organism>
<dbReference type="PATRIC" id="fig|1073353.3.peg.2168"/>
<evidence type="ECO:0000313" key="1">
    <source>
        <dbReference type="EMBL" id="EMG29742.1"/>
    </source>
</evidence>
<accession>M3JAM2</accession>
<dbReference type="OrthoDB" id="9922492at2"/>
<dbReference type="STRING" id="1073353.H740_10132"/>